<dbReference type="InterPro" id="IPR053149">
    <property type="entry name" value="TPK"/>
</dbReference>
<dbReference type="InterPro" id="IPR036371">
    <property type="entry name" value="TPK_B1-bd_sf"/>
</dbReference>
<dbReference type="PANTHER" id="PTHR41299:SF1">
    <property type="entry name" value="THIAMINE PYROPHOSPHOKINASE"/>
    <property type="match status" value="1"/>
</dbReference>
<accession>A0A1T4PQV1</accession>
<evidence type="ECO:0000256" key="5">
    <source>
        <dbReference type="NCBIfam" id="TIGR01378"/>
    </source>
</evidence>
<keyword evidence="4" id="KW-0067">ATP-binding</keyword>
<dbReference type="AlphaFoldDB" id="A0A1T4PQV1"/>
<dbReference type="RefSeq" id="WP_078931413.1">
    <property type="nucleotide sequence ID" value="NZ_CAMCOW010000056.1"/>
</dbReference>
<gene>
    <name evidence="7" type="ORF">SAMN02745152_01678</name>
</gene>
<keyword evidence="8" id="KW-1185">Reference proteome</keyword>
<dbReference type="Pfam" id="PF04265">
    <property type="entry name" value="TPK_B1_binding"/>
    <property type="match status" value="1"/>
</dbReference>
<dbReference type="GO" id="GO:0016301">
    <property type="term" value="F:kinase activity"/>
    <property type="evidence" value="ECO:0007669"/>
    <property type="project" value="UniProtKB-KW"/>
</dbReference>
<evidence type="ECO:0000256" key="4">
    <source>
        <dbReference type="ARBA" id="ARBA00022840"/>
    </source>
</evidence>
<name>A0A1T4PQV1_9SPIR</name>
<dbReference type="GO" id="GO:0006772">
    <property type="term" value="P:thiamine metabolic process"/>
    <property type="evidence" value="ECO:0007669"/>
    <property type="project" value="UniProtKB-UniRule"/>
</dbReference>
<dbReference type="SUPFAM" id="SSF63862">
    <property type="entry name" value="Thiamin pyrophosphokinase, substrate-binding domain"/>
    <property type="match status" value="1"/>
</dbReference>
<keyword evidence="1" id="KW-0808">Transferase</keyword>
<dbReference type="CDD" id="cd07995">
    <property type="entry name" value="TPK"/>
    <property type="match status" value="1"/>
</dbReference>
<organism evidence="7 8">
    <name type="scientific">Treponema berlinense</name>
    <dbReference type="NCBI Taxonomy" id="225004"/>
    <lineage>
        <taxon>Bacteria</taxon>
        <taxon>Pseudomonadati</taxon>
        <taxon>Spirochaetota</taxon>
        <taxon>Spirochaetia</taxon>
        <taxon>Spirochaetales</taxon>
        <taxon>Treponemataceae</taxon>
        <taxon>Treponema</taxon>
    </lineage>
</organism>
<evidence type="ECO:0000256" key="1">
    <source>
        <dbReference type="ARBA" id="ARBA00022679"/>
    </source>
</evidence>
<evidence type="ECO:0000313" key="7">
    <source>
        <dbReference type="EMBL" id="SJZ93940.1"/>
    </source>
</evidence>
<dbReference type="GO" id="GO:0030975">
    <property type="term" value="F:thiamine binding"/>
    <property type="evidence" value="ECO:0007669"/>
    <property type="project" value="InterPro"/>
</dbReference>
<protein>
    <recommendedName>
        <fullName evidence="5">Thiamine diphosphokinase</fullName>
        <ecNumber evidence="5">2.7.6.2</ecNumber>
    </recommendedName>
</protein>
<dbReference type="STRING" id="225004.SAMN02745152_01678"/>
<dbReference type="GO" id="GO:0009229">
    <property type="term" value="P:thiamine diphosphate biosynthetic process"/>
    <property type="evidence" value="ECO:0007669"/>
    <property type="project" value="InterPro"/>
</dbReference>
<evidence type="ECO:0000256" key="2">
    <source>
        <dbReference type="ARBA" id="ARBA00022741"/>
    </source>
</evidence>
<evidence type="ECO:0000313" key="8">
    <source>
        <dbReference type="Proteomes" id="UP000190395"/>
    </source>
</evidence>
<feature type="domain" description="Thiamin pyrophosphokinase thiamin-binding" evidence="6">
    <location>
        <begin position="144"/>
        <end position="211"/>
    </location>
</feature>
<dbReference type="OrthoDB" id="9804377at2"/>
<keyword evidence="2" id="KW-0547">Nucleotide-binding</keyword>
<dbReference type="InterPro" id="IPR007373">
    <property type="entry name" value="Thiamin_PyroPKinase_B1-bd"/>
</dbReference>
<dbReference type="InterPro" id="IPR006282">
    <property type="entry name" value="Thi_PPkinase"/>
</dbReference>
<sequence length="218" mass="24478">MNGLKKNILKKSRCVIFGAAKIQNYEQIKKNLLPDDFFVFCDGGLAHSKELKIEPDLIVGDFDSFEKPDTNSETIVLPCEKDDTDSFFAVKEAFGRGFRNFMLAGMTGGRFDHSMVNVSALIWLFERKCSAFVLDDFSKMQIVGKNPVFVNKNCRYFSIIPVCGKVKGLNILGAKYPLKNGKVSPEYIYTTSNEVLPEQTAQVSVKKGFVLLVEIFSE</sequence>
<dbReference type="Gene3D" id="3.40.50.10240">
    <property type="entry name" value="Thiamin pyrophosphokinase, catalytic domain"/>
    <property type="match status" value="1"/>
</dbReference>
<dbReference type="EMBL" id="FUXC01000010">
    <property type="protein sequence ID" value="SJZ93940.1"/>
    <property type="molecule type" value="Genomic_DNA"/>
</dbReference>
<dbReference type="InterPro" id="IPR036759">
    <property type="entry name" value="TPK_catalytic_sf"/>
</dbReference>
<dbReference type="NCBIfam" id="TIGR01378">
    <property type="entry name" value="thi_PPkinase"/>
    <property type="match status" value="1"/>
</dbReference>
<dbReference type="SMART" id="SM00983">
    <property type="entry name" value="TPK_B1_binding"/>
    <property type="match status" value="1"/>
</dbReference>
<dbReference type="SUPFAM" id="SSF63999">
    <property type="entry name" value="Thiamin pyrophosphokinase, catalytic domain"/>
    <property type="match status" value="1"/>
</dbReference>
<dbReference type="GO" id="GO:0005524">
    <property type="term" value="F:ATP binding"/>
    <property type="evidence" value="ECO:0007669"/>
    <property type="project" value="UniProtKB-KW"/>
</dbReference>
<dbReference type="PANTHER" id="PTHR41299">
    <property type="entry name" value="THIAMINE PYROPHOSPHOKINASE"/>
    <property type="match status" value="1"/>
</dbReference>
<dbReference type="Proteomes" id="UP000190395">
    <property type="component" value="Unassembled WGS sequence"/>
</dbReference>
<keyword evidence="3 7" id="KW-0418">Kinase</keyword>
<reference evidence="7 8" key="1">
    <citation type="submission" date="2017-02" db="EMBL/GenBank/DDBJ databases">
        <authorList>
            <person name="Peterson S.W."/>
        </authorList>
    </citation>
    <scope>NUCLEOTIDE SEQUENCE [LARGE SCALE GENOMIC DNA]</scope>
    <source>
        <strain evidence="7 8">ATCC BAA-909</strain>
    </source>
</reference>
<dbReference type="Pfam" id="PF04263">
    <property type="entry name" value="TPK_catalytic"/>
    <property type="match status" value="1"/>
</dbReference>
<evidence type="ECO:0000259" key="6">
    <source>
        <dbReference type="SMART" id="SM00983"/>
    </source>
</evidence>
<dbReference type="EC" id="2.7.6.2" evidence="5"/>
<evidence type="ECO:0000256" key="3">
    <source>
        <dbReference type="ARBA" id="ARBA00022777"/>
    </source>
</evidence>
<proteinExistence type="predicted"/>
<dbReference type="GO" id="GO:0004788">
    <property type="term" value="F:thiamine diphosphokinase activity"/>
    <property type="evidence" value="ECO:0007669"/>
    <property type="project" value="UniProtKB-UniRule"/>
</dbReference>
<dbReference type="InterPro" id="IPR007371">
    <property type="entry name" value="TPK_catalytic"/>
</dbReference>
<dbReference type="GeneID" id="303367909"/>